<evidence type="ECO:0000313" key="1">
    <source>
        <dbReference type="EMBL" id="KAL3962578.1"/>
    </source>
</evidence>
<protein>
    <submittedName>
        <fullName evidence="1">Uncharacterized protein</fullName>
    </submittedName>
</protein>
<evidence type="ECO:0000313" key="2">
    <source>
        <dbReference type="Proteomes" id="UP001638806"/>
    </source>
</evidence>
<dbReference type="EMBL" id="JBGNUJ010000003">
    <property type="protein sequence ID" value="KAL3962578.1"/>
    <property type="molecule type" value="Genomic_DNA"/>
</dbReference>
<sequence length="238" mass="25249">MEGCRELPRMRRHRLHRSSFGEERLRRCTRDVDAPFRGAPPASHGLPQPRYARGGGGAAGPEARGLPCGRLAAQPPGVDGSPSSLGRSDDRGGSNAVPLQTEHVIPSSVHGLDPSNHVACNCTASVGKVPNWELHWPGAHCRLLLPPSRMLQTNGLAACHQSINQAINRAPAAPRFHALPRAAGPGVEESGIAASHRSVNHAAAISNAPSRLPPAPDRPPLNRRRPPLSRPPKAAPVR</sequence>
<name>A0ACC4E2M0_PURLI</name>
<comment type="caution">
    <text evidence="1">The sequence shown here is derived from an EMBL/GenBank/DDBJ whole genome shotgun (WGS) entry which is preliminary data.</text>
</comment>
<accession>A0ACC4E2M0</accession>
<gene>
    <name evidence="1" type="ORF">ACCO45_004101</name>
</gene>
<proteinExistence type="predicted"/>
<reference evidence="1" key="1">
    <citation type="submission" date="2024-12" db="EMBL/GenBank/DDBJ databases">
        <title>Comparative genomics and development of molecular markers within Purpureocillium lilacinum and among Purpureocillium species.</title>
        <authorList>
            <person name="Yeh Z.-Y."/>
            <person name="Ni N.-T."/>
            <person name="Lo P.-H."/>
            <person name="Mushyakhwo K."/>
            <person name="Lin C.-F."/>
            <person name="Nai Y.-S."/>
        </authorList>
    </citation>
    <scope>NUCLEOTIDE SEQUENCE</scope>
    <source>
        <strain evidence="1">NCHU-NPUST-175</strain>
    </source>
</reference>
<organism evidence="1 2">
    <name type="scientific">Purpureocillium lilacinum</name>
    <name type="common">Paecilomyces lilacinus</name>
    <dbReference type="NCBI Taxonomy" id="33203"/>
    <lineage>
        <taxon>Eukaryota</taxon>
        <taxon>Fungi</taxon>
        <taxon>Dikarya</taxon>
        <taxon>Ascomycota</taxon>
        <taxon>Pezizomycotina</taxon>
        <taxon>Sordariomycetes</taxon>
        <taxon>Hypocreomycetidae</taxon>
        <taxon>Hypocreales</taxon>
        <taxon>Ophiocordycipitaceae</taxon>
        <taxon>Purpureocillium</taxon>
    </lineage>
</organism>
<dbReference type="Proteomes" id="UP001638806">
    <property type="component" value="Unassembled WGS sequence"/>
</dbReference>
<keyword evidence="2" id="KW-1185">Reference proteome</keyword>